<gene>
    <name evidence="1" type="ORF">ERS852494_02471</name>
</gene>
<name>A0A174P2Z4_9BACE</name>
<protein>
    <submittedName>
        <fullName evidence="1">Uncharacterized protein</fullName>
    </submittedName>
</protein>
<evidence type="ECO:0000313" key="1">
    <source>
        <dbReference type="EMBL" id="CUP53168.1"/>
    </source>
</evidence>
<evidence type="ECO:0000313" key="2">
    <source>
        <dbReference type="Proteomes" id="UP000095657"/>
    </source>
</evidence>
<dbReference type="EMBL" id="CZAI01000005">
    <property type="protein sequence ID" value="CUP53168.1"/>
    <property type="molecule type" value="Genomic_DNA"/>
</dbReference>
<dbReference type="AlphaFoldDB" id="A0A174P2Z4"/>
<organism evidence="1 2">
    <name type="scientific">Bacteroides caccae</name>
    <dbReference type="NCBI Taxonomy" id="47678"/>
    <lineage>
        <taxon>Bacteria</taxon>
        <taxon>Pseudomonadati</taxon>
        <taxon>Bacteroidota</taxon>
        <taxon>Bacteroidia</taxon>
        <taxon>Bacteroidales</taxon>
        <taxon>Bacteroidaceae</taxon>
        <taxon>Bacteroides</taxon>
    </lineage>
</organism>
<sequence length="71" mass="8026">MISCVNPFVLSLQCFSFKSCDMGLAQLCHHGVIVVTSPWHSCANAVLQLCQLGDRITSHSLQRMHQILVWW</sequence>
<accession>A0A174P2Z4</accession>
<reference evidence="1 2" key="1">
    <citation type="submission" date="2015-09" db="EMBL/GenBank/DDBJ databases">
        <authorList>
            <consortium name="Pathogen Informatics"/>
        </authorList>
    </citation>
    <scope>NUCLEOTIDE SEQUENCE [LARGE SCALE GENOMIC DNA]</scope>
    <source>
        <strain evidence="1 2">2789STDY5834880</strain>
    </source>
</reference>
<dbReference type="STRING" id="47678.ERS852494_02471"/>
<dbReference type="Proteomes" id="UP000095657">
    <property type="component" value="Unassembled WGS sequence"/>
</dbReference>
<proteinExistence type="predicted"/>